<feature type="transmembrane region" description="Helical" evidence="9">
    <location>
        <begin position="198"/>
        <end position="226"/>
    </location>
</feature>
<evidence type="ECO:0000313" key="12">
    <source>
        <dbReference type="Proteomes" id="UP000004703"/>
    </source>
</evidence>
<evidence type="ECO:0000256" key="3">
    <source>
        <dbReference type="ARBA" id="ARBA00022448"/>
    </source>
</evidence>
<dbReference type="PANTHER" id="PTHR23535">
    <property type="entry name" value="SUGAR EFFLUX TRANSPORTER A-RELATED"/>
    <property type="match status" value="1"/>
</dbReference>
<dbReference type="InterPro" id="IPR011701">
    <property type="entry name" value="MFS"/>
</dbReference>
<keyword evidence="4" id="KW-1003">Cell membrane</keyword>
<feature type="transmembrane region" description="Helical" evidence="9">
    <location>
        <begin position="88"/>
        <end position="110"/>
    </location>
</feature>
<dbReference type="InterPro" id="IPR036259">
    <property type="entry name" value="MFS_trans_sf"/>
</dbReference>
<evidence type="ECO:0000256" key="5">
    <source>
        <dbReference type="ARBA" id="ARBA00022597"/>
    </source>
</evidence>
<evidence type="ECO:0000256" key="9">
    <source>
        <dbReference type="SAM" id="Phobius"/>
    </source>
</evidence>
<gene>
    <name evidence="11" type="ORF">SADFL11_2464</name>
</gene>
<keyword evidence="5" id="KW-0762">Sugar transport</keyword>
<sequence length="388" mass="41457">MLIIALQLTNSMCVSSLVPMMGYFIVDGLGADPWQIGLYTGLVAPLTLLTNRWAGERLDRGVLVRPQLFIAVIAFLAVAGLLTQTTELWLLLALVAPLMSLSNMGSGIIFTYGRLYADRAGVDIGRMNSWLRMSVSLAWMIGPAAAFSIAAQFGCQAAFISAFGLGLVYLVLWHVVMPKGFRAPPKDTSSTDKDPINWGLIMAGVICLTFVITNSLFVSVMPLYFIDQVGLPGFTPGLSLSVKCLLEVIIILASVRLAERFGVRTILLFSAGLAGIDMLLFAQVTEVWQVAAVAVLEGVHYGLFAGVAITFVQSFAPDRPGRATAVYMNSLFLGGMIGSVSMGFIASAVDYRAVLFVASAVSLAGMAVLLATARLRPSPETKPVRGAF</sequence>
<feature type="transmembrane region" description="Helical" evidence="9">
    <location>
        <begin position="324"/>
        <end position="347"/>
    </location>
</feature>
<name>A0A5E8H1K1_ROSAD</name>
<dbReference type="AlphaFoldDB" id="A0A5E8H1K1"/>
<keyword evidence="3" id="KW-0813">Transport</keyword>
<feature type="transmembrane region" description="Helical" evidence="9">
    <location>
        <begin position="130"/>
        <end position="151"/>
    </location>
</feature>
<keyword evidence="7 9" id="KW-1133">Transmembrane helix</keyword>
<protein>
    <submittedName>
        <fullName evidence="11">Arabinose efflux permease</fullName>
    </submittedName>
</protein>
<dbReference type="Gene3D" id="1.20.1250.20">
    <property type="entry name" value="MFS general substrate transporter like domains"/>
    <property type="match status" value="2"/>
</dbReference>
<feature type="transmembrane region" description="Helical" evidence="9">
    <location>
        <begin position="238"/>
        <end position="258"/>
    </location>
</feature>
<evidence type="ECO:0000259" key="10">
    <source>
        <dbReference type="PROSITE" id="PS50850"/>
    </source>
</evidence>
<feature type="domain" description="Major facilitator superfamily (MFS) profile" evidence="10">
    <location>
        <begin position="199"/>
        <end position="388"/>
    </location>
</feature>
<organism evidence="11 12">
    <name type="scientific">Roseibium alexandrii (strain DSM 17067 / NCIMB 14079 / DFL-11)</name>
    <name type="common">Labrenzia alexandrii</name>
    <dbReference type="NCBI Taxonomy" id="244592"/>
    <lineage>
        <taxon>Bacteria</taxon>
        <taxon>Pseudomonadati</taxon>
        <taxon>Pseudomonadota</taxon>
        <taxon>Alphaproteobacteria</taxon>
        <taxon>Hyphomicrobiales</taxon>
        <taxon>Stappiaceae</taxon>
        <taxon>Roseibium</taxon>
    </lineage>
</organism>
<comment type="similarity">
    <text evidence="2">Belongs to the major facilitator superfamily. Set transporter family.</text>
</comment>
<keyword evidence="6 9" id="KW-0812">Transmembrane</keyword>
<dbReference type="GO" id="GO:0005886">
    <property type="term" value="C:plasma membrane"/>
    <property type="evidence" value="ECO:0007669"/>
    <property type="project" value="UniProtKB-SubCell"/>
</dbReference>
<evidence type="ECO:0000256" key="2">
    <source>
        <dbReference type="ARBA" id="ARBA00006523"/>
    </source>
</evidence>
<dbReference type="SUPFAM" id="SSF103473">
    <property type="entry name" value="MFS general substrate transporter"/>
    <property type="match status" value="1"/>
</dbReference>
<dbReference type="EMBL" id="ACCU02000004">
    <property type="protein sequence ID" value="EEE45175.1"/>
    <property type="molecule type" value="Genomic_DNA"/>
</dbReference>
<reference evidence="11 12" key="1">
    <citation type="submission" date="2008-01" db="EMBL/GenBank/DDBJ databases">
        <authorList>
            <person name="Wagner-Dobler I."/>
            <person name="Ferriera S."/>
            <person name="Johnson J."/>
            <person name="Kravitz S."/>
            <person name="Beeson K."/>
            <person name="Sutton G."/>
            <person name="Rogers Y.-H."/>
            <person name="Friedman R."/>
            <person name="Frazier M."/>
            <person name="Venter J.C."/>
        </authorList>
    </citation>
    <scope>NUCLEOTIDE SEQUENCE [LARGE SCALE GENOMIC DNA]</scope>
    <source>
        <strain evidence="12">DSM 17067 / NCIMB 14079 / DFL-11</strain>
    </source>
</reference>
<proteinExistence type="inferred from homology"/>
<feature type="transmembrane region" description="Helical" evidence="9">
    <location>
        <begin position="62"/>
        <end position="82"/>
    </location>
</feature>
<feature type="transmembrane region" description="Helical" evidence="9">
    <location>
        <begin position="33"/>
        <end position="50"/>
    </location>
</feature>
<evidence type="ECO:0000256" key="6">
    <source>
        <dbReference type="ARBA" id="ARBA00022692"/>
    </source>
</evidence>
<comment type="subcellular location">
    <subcellularLocation>
        <location evidence="1">Cell membrane</location>
        <topology evidence="1">Multi-pass membrane protein</topology>
    </subcellularLocation>
</comment>
<evidence type="ECO:0000256" key="7">
    <source>
        <dbReference type="ARBA" id="ARBA00022989"/>
    </source>
</evidence>
<evidence type="ECO:0000313" key="11">
    <source>
        <dbReference type="EMBL" id="EEE45175.1"/>
    </source>
</evidence>
<keyword evidence="8 9" id="KW-0472">Membrane</keyword>
<dbReference type="GO" id="GO:0022857">
    <property type="term" value="F:transmembrane transporter activity"/>
    <property type="evidence" value="ECO:0007669"/>
    <property type="project" value="InterPro"/>
</dbReference>
<feature type="transmembrane region" description="Helical" evidence="9">
    <location>
        <begin position="290"/>
        <end position="312"/>
    </location>
</feature>
<evidence type="ECO:0000256" key="8">
    <source>
        <dbReference type="ARBA" id="ARBA00023136"/>
    </source>
</evidence>
<accession>A0A5E8H1K1</accession>
<feature type="transmembrane region" description="Helical" evidence="9">
    <location>
        <begin position="265"/>
        <end position="284"/>
    </location>
</feature>
<dbReference type="PANTHER" id="PTHR23535:SF2">
    <property type="entry name" value="SUGAR EFFLUX TRANSPORTER A-RELATED"/>
    <property type="match status" value="1"/>
</dbReference>
<dbReference type="Proteomes" id="UP000004703">
    <property type="component" value="Chromosome"/>
</dbReference>
<dbReference type="InterPro" id="IPR020846">
    <property type="entry name" value="MFS_dom"/>
</dbReference>
<dbReference type="PROSITE" id="PS50850">
    <property type="entry name" value="MFS"/>
    <property type="match status" value="1"/>
</dbReference>
<evidence type="ECO:0000256" key="4">
    <source>
        <dbReference type="ARBA" id="ARBA00022475"/>
    </source>
</evidence>
<dbReference type="Pfam" id="PF07690">
    <property type="entry name" value="MFS_1"/>
    <property type="match status" value="1"/>
</dbReference>
<feature type="transmembrane region" description="Helical" evidence="9">
    <location>
        <begin position="353"/>
        <end position="373"/>
    </location>
</feature>
<feature type="transmembrane region" description="Helical" evidence="9">
    <location>
        <begin position="157"/>
        <end position="177"/>
    </location>
</feature>
<comment type="caution">
    <text evidence="11">The sequence shown here is derived from an EMBL/GenBank/DDBJ whole genome shotgun (WGS) entry which is preliminary data.</text>
</comment>
<evidence type="ECO:0000256" key="1">
    <source>
        <dbReference type="ARBA" id="ARBA00004651"/>
    </source>
</evidence>
<reference evidence="11 12" key="2">
    <citation type="submission" date="2013-04" db="EMBL/GenBank/DDBJ databases">
        <authorList>
            <person name="Fiebig A."/>
            <person name="Pradella S."/>
            <person name="Wagner-Doebler I."/>
        </authorList>
    </citation>
    <scope>NUCLEOTIDE SEQUENCE [LARGE SCALE GENOMIC DNA]</scope>
    <source>
        <strain evidence="12">DSM 17067 / NCIMB 14079 / DFL-11</strain>
    </source>
</reference>